<evidence type="ECO:0000256" key="5">
    <source>
        <dbReference type="ARBA" id="ARBA00022750"/>
    </source>
</evidence>
<dbReference type="RefSeq" id="WP_123093420.1">
    <property type="nucleotide sequence ID" value="NZ_BAAAKD010000012.1"/>
</dbReference>
<feature type="region of interest" description="Disordered" evidence="12">
    <location>
        <begin position="199"/>
        <end position="231"/>
    </location>
</feature>
<name>A0A5P8FMW3_9MICO</name>
<dbReference type="GO" id="GO:0005886">
    <property type="term" value="C:plasma membrane"/>
    <property type="evidence" value="ECO:0007669"/>
    <property type="project" value="UniProtKB-SubCell"/>
</dbReference>
<protein>
    <recommendedName>
        <fullName evidence="9">Lipoprotein signal peptidase</fullName>
        <ecNumber evidence="9">3.4.23.36</ecNumber>
    </recommendedName>
    <alternativeName>
        <fullName evidence="9">Prolipoprotein signal peptidase</fullName>
    </alternativeName>
    <alternativeName>
        <fullName evidence="9">Signal peptidase II</fullName>
        <shortName evidence="9">SPase II</shortName>
    </alternativeName>
</protein>
<accession>A0A5P8FMW3</accession>
<dbReference type="HAMAP" id="MF_00161">
    <property type="entry name" value="LspA"/>
    <property type="match status" value="1"/>
</dbReference>
<evidence type="ECO:0000256" key="4">
    <source>
        <dbReference type="ARBA" id="ARBA00022692"/>
    </source>
</evidence>
<evidence type="ECO:0000313" key="14">
    <source>
        <dbReference type="Proteomes" id="UP000271708"/>
    </source>
</evidence>
<sequence>MQDEAGTTLTPPTDPAADGGAADGAPVDASGARLRPRTRATLAPFALLALVTLGLDQASKVWALGSLDDGHVVPLVGEVLSLRLIRNPGAAFSIGDSSTVVMTALAVAITIAVVVAAWRAASPRWTAALGLLLGGSLGNLYDRFFREPGPGRGHVIDFIDYGGLFVGNVADIAIVLGAVVVVWLTFAGVGLDGVRAGRHARDEDVEGTEDEAQERPAAEPAQEQTKGERDA</sequence>
<dbReference type="NCBIfam" id="TIGR00077">
    <property type="entry name" value="lspA"/>
    <property type="match status" value="1"/>
</dbReference>
<dbReference type="GO" id="GO:0004190">
    <property type="term" value="F:aspartic-type endopeptidase activity"/>
    <property type="evidence" value="ECO:0007669"/>
    <property type="project" value="UniProtKB-UniRule"/>
</dbReference>
<feature type="active site" evidence="9">
    <location>
        <position position="157"/>
    </location>
</feature>
<comment type="catalytic activity">
    <reaction evidence="9 10">
        <text>Release of signal peptides from bacterial membrane prolipoproteins. Hydrolyzes -Xaa-Yaa-Zaa-|-(S,diacylglyceryl)Cys-, in which Xaa is hydrophobic (preferably Leu), and Yaa (Ala or Ser) and Zaa (Gly or Ala) have small, neutral side chains.</text>
        <dbReference type="EC" id="3.4.23.36"/>
    </reaction>
</comment>
<feature type="transmembrane region" description="Helical" evidence="9">
    <location>
        <begin position="100"/>
        <end position="118"/>
    </location>
</feature>
<dbReference type="InterPro" id="IPR001872">
    <property type="entry name" value="Peptidase_A8"/>
</dbReference>
<keyword evidence="6 9" id="KW-0378">Hydrolase</keyword>
<dbReference type="PANTHER" id="PTHR33695">
    <property type="entry name" value="LIPOPROTEIN SIGNAL PEPTIDASE"/>
    <property type="match status" value="1"/>
</dbReference>
<dbReference type="Pfam" id="PF01252">
    <property type="entry name" value="Peptidase_A8"/>
    <property type="match status" value="1"/>
</dbReference>
<evidence type="ECO:0000256" key="3">
    <source>
        <dbReference type="ARBA" id="ARBA00022670"/>
    </source>
</evidence>
<reference evidence="13 14" key="1">
    <citation type="submission" date="2019-09" db="EMBL/GenBank/DDBJ databases">
        <title>Complete Genome Sequence of Janibacter melonis M714 with both human health impact and industrial applications.</title>
        <authorList>
            <person name="Jin M."/>
            <person name="Zhao Q.R."/>
        </authorList>
    </citation>
    <scope>NUCLEOTIDE SEQUENCE [LARGE SCALE GENOMIC DNA]</scope>
    <source>
        <strain evidence="13 14">M714</strain>
    </source>
</reference>
<feature type="active site" evidence="9">
    <location>
        <position position="171"/>
    </location>
</feature>
<dbReference type="PROSITE" id="PS00855">
    <property type="entry name" value="SPASE_II"/>
    <property type="match status" value="1"/>
</dbReference>
<comment type="function">
    <text evidence="9 10">This protein specifically catalyzes the removal of signal peptides from prolipoproteins.</text>
</comment>
<evidence type="ECO:0000256" key="6">
    <source>
        <dbReference type="ARBA" id="ARBA00022801"/>
    </source>
</evidence>
<evidence type="ECO:0000256" key="12">
    <source>
        <dbReference type="SAM" id="MobiDB-lite"/>
    </source>
</evidence>
<organism evidence="13 14">
    <name type="scientific">Janibacter melonis</name>
    <dbReference type="NCBI Taxonomy" id="262209"/>
    <lineage>
        <taxon>Bacteria</taxon>
        <taxon>Bacillati</taxon>
        <taxon>Actinomycetota</taxon>
        <taxon>Actinomycetes</taxon>
        <taxon>Micrococcales</taxon>
        <taxon>Intrasporangiaceae</taxon>
        <taxon>Janibacter</taxon>
    </lineage>
</organism>
<feature type="region of interest" description="Disordered" evidence="12">
    <location>
        <begin position="1"/>
        <end position="30"/>
    </location>
</feature>
<dbReference type="GO" id="GO:0006508">
    <property type="term" value="P:proteolysis"/>
    <property type="evidence" value="ECO:0007669"/>
    <property type="project" value="UniProtKB-KW"/>
</dbReference>
<evidence type="ECO:0000256" key="11">
    <source>
        <dbReference type="RuleBase" id="RU004181"/>
    </source>
</evidence>
<evidence type="ECO:0000256" key="7">
    <source>
        <dbReference type="ARBA" id="ARBA00022989"/>
    </source>
</evidence>
<proteinExistence type="inferred from homology"/>
<dbReference type="EC" id="3.4.23.36" evidence="9"/>
<feature type="transmembrane region" description="Helical" evidence="9">
    <location>
        <begin position="161"/>
        <end position="191"/>
    </location>
</feature>
<evidence type="ECO:0000256" key="1">
    <source>
        <dbReference type="ARBA" id="ARBA00006139"/>
    </source>
</evidence>
<dbReference type="PANTHER" id="PTHR33695:SF1">
    <property type="entry name" value="LIPOPROTEIN SIGNAL PEPTIDASE"/>
    <property type="match status" value="1"/>
</dbReference>
<dbReference type="AlphaFoldDB" id="A0A5P8FMW3"/>
<dbReference type="EMBL" id="CP044548">
    <property type="protein sequence ID" value="QFQ30420.2"/>
    <property type="molecule type" value="Genomic_DNA"/>
</dbReference>
<evidence type="ECO:0000313" key="13">
    <source>
        <dbReference type="EMBL" id="QFQ30420.2"/>
    </source>
</evidence>
<comment type="similarity">
    <text evidence="1 9 11">Belongs to the peptidase A8 family.</text>
</comment>
<keyword evidence="8 9" id="KW-0472">Membrane</keyword>
<evidence type="ECO:0000256" key="10">
    <source>
        <dbReference type="RuleBase" id="RU000594"/>
    </source>
</evidence>
<dbReference type="GeneID" id="59161308"/>
<evidence type="ECO:0000256" key="9">
    <source>
        <dbReference type="HAMAP-Rule" id="MF_00161"/>
    </source>
</evidence>
<gene>
    <name evidence="9 13" type="primary">lspA</name>
    <name evidence="13" type="ORF">EEW87_009015</name>
</gene>
<dbReference type="PRINTS" id="PR00781">
    <property type="entry name" value="LIPOSIGPTASE"/>
</dbReference>
<comment type="pathway">
    <text evidence="9">Protein modification; lipoprotein biosynthesis (signal peptide cleavage).</text>
</comment>
<keyword evidence="3 9" id="KW-0645">Protease</keyword>
<dbReference type="Proteomes" id="UP000271708">
    <property type="component" value="Chromosome"/>
</dbReference>
<evidence type="ECO:0000256" key="2">
    <source>
        <dbReference type="ARBA" id="ARBA00022475"/>
    </source>
</evidence>
<comment type="caution">
    <text evidence="9">Lacks conserved residue(s) required for the propagation of feature annotation.</text>
</comment>
<keyword evidence="2 9" id="KW-1003">Cell membrane</keyword>
<dbReference type="UniPathway" id="UPA00665"/>
<keyword evidence="7 9" id="KW-1133">Transmembrane helix</keyword>
<feature type="compositionally biased region" description="Acidic residues" evidence="12">
    <location>
        <begin position="203"/>
        <end position="212"/>
    </location>
</feature>
<evidence type="ECO:0000256" key="8">
    <source>
        <dbReference type="ARBA" id="ARBA00023136"/>
    </source>
</evidence>
<dbReference type="KEGG" id="jme:EEW87_009015"/>
<comment type="subcellular location">
    <subcellularLocation>
        <location evidence="9">Cell membrane</location>
        <topology evidence="9">Multi-pass membrane protein</topology>
    </subcellularLocation>
</comment>
<keyword evidence="4 9" id="KW-0812">Transmembrane</keyword>
<keyword evidence="5 9" id="KW-0064">Aspartyl protease</keyword>